<keyword evidence="3" id="KW-1185">Reference proteome</keyword>
<reference evidence="2 3" key="1">
    <citation type="journal article" date="2024" name="Science">
        <title>Giant polyketide synthase enzymes in the biosynthesis of giant marine polyether toxins.</title>
        <authorList>
            <person name="Fallon T.R."/>
            <person name="Shende V.V."/>
            <person name="Wierzbicki I.H."/>
            <person name="Pendleton A.L."/>
            <person name="Watervoot N.F."/>
            <person name="Auber R.P."/>
            <person name="Gonzalez D.J."/>
            <person name="Wisecaver J.H."/>
            <person name="Moore B.S."/>
        </authorList>
    </citation>
    <scope>NUCLEOTIDE SEQUENCE [LARGE SCALE GENOMIC DNA]</scope>
    <source>
        <strain evidence="2 3">12B1</strain>
    </source>
</reference>
<protein>
    <submittedName>
        <fullName evidence="2">Uncharacterized protein</fullName>
    </submittedName>
</protein>
<sequence length="664" mass="72148">METADAPQPWPPPPEPEARADDESTRLAEPPPPSSLATLVTRVIAFARWKREHTRERRDESVHAAKRARLDEVLDELPQVDEKELHSSTLGAKLAKAALVLGDAHLAQPWPVAEWARSNRTAERTTAIFSEADGATLSWPSEPLRVATRRQAAARPPPSFFDALRLRVGLSGTRRLMTVELPPTVRSVSSLKQAAAEAMALEEGAVEAVVRLPDVLVAADEDVLWLHDGAELRLLLRGESVQQSRDASALQLASSSGFTSLPLPRLFDEQVEDVHPAVAVVAMPGDGGGWTADLRAAWLESFLSCGWGAWIQLEAALGVHADEVHAYSLGWLRAVLSILLQENGCRLPQIVVGLPRAVLNAGVQWLLLVAAQAQCLDVSVATASFREEVVAIGNNVPLHFEPEGKPGGRSSKNAIGWDWVRRLLLLRLVREANDAPELREQAPPLPAEIGFPRGEIEWSGFLSRHDDDCLLTAACKYGLGAIAPVQRDKALRLSRPEVWARRGCADVLRRRQSLLAEILLYAPWAEASLLKAAARAQTSAALLRRDRAASFAAAHDAPLAPHAAPLLSYRPPLSSAAFSRPPSSHVSLRVRRAAGAEHFVSVRVHRHDLTPDALTPLLCARFKLEESLVGGLLKLPDVLLADAEDMSELCDGTEIELLPAELAS</sequence>
<dbReference type="EMBL" id="JBGBPQ010000022">
    <property type="protein sequence ID" value="KAL1502944.1"/>
    <property type="molecule type" value="Genomic_DNA"/>
</dbReference>
<dbReference type="Proteomes" id="UP001515480">
    <property type="component" value="Unassembled WGS sequence"/>
</dbReference>
<feature type="compositionally biased region" description="Basic and acidic residues" evidence="1">
    <location>
        <begin position="16"/>
        <end position="26"/>
    </location>
</feature>
<evidence type="ECO:0000256" key="1">
    <source>
        <dbReference type="SAM" id="MobiDB-lite"/>
    </source>
</evidence>
<accession>A0AB34IN95</accession>
<feature type="region of interest" description="Disordered" evidence="1">
    <location>
        <begin position="1"/>
        <end position="35"/>
    </location>
</feature>
<organism evidence="2 3">
    <name type="scientific">Prymnesium parvum</name>
    <name type="common">Toxic golden alga</name>
    <dbReference type="NCBI Taxonomy" id="97485"/>
    <lineage>
        <taxon>Eukaryota</taxon>
        <taxon>Haptista</taxon>
        <taxon>Haptophyta</taxon>
        <taxon>Prymnesiophyceae</taxon>
        <taxon>Prymnesiales</taxon>
        <taxon>Prymnesiaceae</taxon>
        <taxon>Prymnesium</taxon>
    </lineage>
</organism>
<evidence type="ECO:0000313" key="2">
    <source>
        <dbReference type="EMBL" id="KAL1502944.1"/>
    </source>
</evidence>
<dbReference type="AlphaFoldDB" id="A0AB34IN95"/>
<evidence type="ECO:0000313" key="3">
    <source>
        <dbReference type="Proteomes" id="UP001515480"/>
    </source>
</evidence>
<proteinExistence type="predicted"/>
<name>A0AB34IN95_PRYPA</name>
<gene>
    <name evidence="2" type="ORF">AB1Y20_011015</name>
</gene>
<comment type="caution">
    <text evidence="2">The sequence shown here is derived from an EMBL/GenBank/DDBJ whole genome shotgun (WGS) entry which is preliminary data.</text>
</comment>